<feature type="compositionally biased region" description="Basic and acidic residues" evidence="2">
    <location>
        <begin position="519"/>
        <end position="529"/>
    </location>
</feature>
<proteinExistence type="predicted"/>
<keyword evidence="4" id="KW-1185">Reference proteome</keyword>
<dbReference type="AlphaFoldDB" id="A0A2B4SKI8"/>
<dbReference type="GO" id="GO:0000323">
    <property type="term" value="C:lytic vacuole"/>
    <property type="evidence" value="ECO:0007669"/>
    <property type="project" value="TreeGrafter"/>
</dbReference>
<evidence type="ECO:0000256" key="1">
    <source>
        <dbReference type="ARBA" id="ARBA00023054"/>
    </source>
</evidence>
<protein>
    <submittedName>
        <fullName evidence="3">UV radiation resistance-associated gene protein</fullName>
    </submittedName>
</protein>
<keyword evidence="1" id="KW-0175">Coiled coil</keyword>
<dbReference type="PANTHER" id="PTHR15157">
    <property type="entry name" value="UV RADIATION RESISTANCE-ASSOCIATED GENE PROTEIN"/>
    <property type="match status" value="1"/>
</dbReference>
<gene>
    <name evidence="3" type="primary">UVRAG</name>
    <name evidence="3" type="ORF">AWC38_SpisGene6290</name>
</gene>
<dbReference type="STRING" id="50429.A0A2B4SKI8"/>
<dbReference type="Proteomes" id="UP000225706">
    <property type="component" value="Unassembled WGS sequence"/>
</dbReference>
<dbReference type="EMBL" id="LSMT01000073">
    <property type="protein sequence ID" value="PFX29012.1"/>
    <property type="molecule type" value="Genomic_DNA"/>
</dbReference>
<evidence type="ECO:0000313" key="4">
    <source>
        <dbReference type="Proteomes" id="UP000225706"/>
    </source>
</evidence>
<dbReference type="PANTHER" id="PTHR15157:SF5">
    <property type="entry name" value="UV RADIATION RESISTANCE-ASSOCIATED GENE PROTEIN"/>
    <property type="match status" value="1"/>
</dbReference>
<dbReference type="GO" id="GO:0000149">
    <property type="term" value="F:SNARE binding"/>
    <property type="evidence" value="ECO:0007669"/>
    <property type="project" value="TreeGrafter"/>
</dbReference>
<feature type="region of interest" description="Disordered" evidence="2">
    <location>
        <begin position="519"/>
        <end position="550"/>
    </location>
</feature>
<organism evidence="3 4">
    <name type="scientific">Stylophora pistillata</name>
    <name type="common">Smooth cauliflower coral</name>
    <dbReference type="NCBI Taxonomy" id="50429"/>
    <lineage>
        <taxon>Eukaryota</taxon>
        <taxon>Metazoa</taxon>
        <taxon>Cnidaria</taxon>
        <taxon>Anthozoa</taxon>
        <taxon>Hexacorallia</taxon>
        <taxon>Scleractinia</taxon>
        <taxon>Astrocoeniina</taxon>
        <taxon>Pocilloporidae</taxon>
        <taxon>Stylophora</taxon>
    </lineage>
</organism>
<evidence type="ECO:0000313" key="3">
    <source>
        <dbReference type="EMBL" id="PFX29012.1"/>
    </source>
</evidence>
<dbReference type="GO" id="GO:0035493">
    <property type="term" value="P:SNARE complex assembly"/>
    <property type="evidence" value="ECO:0007669"/>
    <property type="project" value="TreeGrafter"/>
</dbReference>
<name>A0A2B4SKI8_STYPI</name>
<dbReference type="GO" id="GO:0005768">
    <property type="term" value="C:endosome"/>
    <property type="evidence" value="ECO:0007669"/>
    <property type="project" value="TreeGrafter"/>
</dbReference>
<reference evidence="4" key="1">
    <citation type="journal article" date="2017" name="bioRxiv">
        <title>Comparative analysis of the genomes of Stylophora pistillata and Acropora digitifera provides evidence for extensive differences between species of corals.</title>
        <authorList>
            <person name="Voolstra C.R."/>
            <person name="Li Y."/>
            <person name="Liew Y.J."/>
            <person name="Baumgarten S."/>
            <person name="Zoccola D."/>
            <person name="Flot J.-F."/>
            <person name="Tambutte S."/>
            <person name="Allemand D."/>
            <person name="Aranda M."/>
        </authorList>
    </citation>
    <scope>NUCLEOTIDE SEQUENCE [LARGE SCALE GENOMIC DNA]</scope>
</reference>
<feature type="region of interest" description="Disordered" evidence="2">
    <location>
        <begin position="459"/>
        <end position="479"/>
    </location>
</feature>
<feature type="compositionally biased region" description="Low complexity" evidence="2">
    <location>
        <begin position="603"/>
        <end position="612"/>
    </location>
</feature>
<feature type="region of interest" description="Disordered" evidence="2">
    <location>
        <begin position="392"/>
        <end position="423"/>
    </location>
</feature>
<feature type="compositionally biased region" description="Basic residues" evidence="2">
    <location>
        <begin position="396"/>
        <end position="405"/>
    </location>
</feature>
<accession>A0A2B4SKI8</accession>
<comment type="caution">
    <text evidence="3">The sequence shown here is derived from an EMBL/GenBank/DDBJ whole genome shotgun (WGS) entry which is preliminary data.</text>
</comment>
<sequence>MSAVIVRVWGGQKNKFRLIIEWKVDLPSLQYLGDQVRSSKYGQNTVIFGLIDGYYSAPSCLPKDETPGSGETGVVQGKDVIKVDVDQVQISCKLLSVQRLQAIQKAILQSQLSVRDVRQAIQYKVESDIKSTSQLSEQEMLKLKIKLLREEWLSKQKLLLKEREEEKSISEKLKEREINLKRDREKLDFNKVCLREHKQAYVEKRETFVKVTAQMNMRRRQLISELITIYPIVELQGSKEFVISGVRLPNCESDEFQAMDDETLSVALGYTCHLVCMIAQFLDLPLRYSMQSRGSRSTIMDFAIEKVAEKERQFPLYNKGKEKIKFYYGTFLLNKNIAQLRQFNGLGTPNLRNTLPNLKDLLETKFQTSRQYYTAANGQYCSPSVKSAPLTIIRKSPLKQSKKRASTSGSGGSGESSSSNPKLDDVLLRTMSASTSEAKSAIPEALSAAQVNLVPNTETTVTGEEDSKPPVQHDLVDSPVKPVLDDHGKIATSSSTDSSQLHIPAQGTSHLKFLEQQRSKKATKLDNTKNAKTKPPRTLSLKGQRPSTVEKRKLVRNNTIDTGTVTKEVASKLAKSTVNDVISSEGKRDISGRQHLESFRQVGSSSSNGESSTVRGDIASEKANVSKEPSQSDKPLFRNDELRAKRNFLFDVEGSINFDSYCENGDLDLR</sequence>
<feature type="region of interest" description="Disordered" evidence="2">
    <location>
        <begin position="580"/>
        <end position="638"/>
    </location>
</feature>
<feature type="compositionally biased region" description="Basic and acidic residues" evidence="2">
    <location>
        <begin position="585"/>
        <end position="598"/>
    </location>
</feature>
<dbReference type="OrthoDB" id="72772at2759"/>
<evidence type="ECO:0000256" key="2">
    <source>
        <dbReference type="SAM" id="MobiDB-lite"/>
    </source>
</evidence>